<evidence type="ECO:0000313" key="1">
    <source>
        <dbReference type="EMBL" id="GER98330.1"/>
    </source>
</evidence>
<dbReference type="SUPFAM" id="SSF69318">
    <property type="entry name" value="Integrin alpha N-terminal domain"/>
    <property type="match status" value="1"/>
</dbReference>
<evidence type="ECO:0008006" key="3">
    <source>
        <dbReference type="Google" id="ProtNLM"/>
    </source>
</evidence>
<dbReference type="AlphaFoldDB" id="A0A5M3VUC6"/>
<dbReference type="Proteomes" id="UP000334990">
    <property type="component" value="Unassembled WGS sequence"/>
</dbReference>
<organism evidence="1 2">
    <name type="scientific">Acrocarpospora corrugata</name>
    <dbReference type="NCBI Taxonomy" id="35763"/>
    <lineage>
        <taxon>Bacteria</taxon>
        <taxon>Bacillati</taxon>
        <taxon>Actinomycetota</taxon>
        <taxon>Actinomycetes</taxon>
        <taxon>Streptosporangiales</taxon>
        <taxon>Streptosporangiaceae</taxon>
        <taxon>Acrocarpospora</taxon>
    </lineage>
</organism>
<comment type="caution">
    <text evidence="1">The sequence shown here is derived from an EMBL/GenBank/DDBJ whole genome shotgun (WGS) entry which is preliminary data.</text>
</comment>
<sequence length="75" mass="8085">MAFSNSDGSFSPVADHRLREFPVKVRDEHAKPVVGDFNDDGLTDVVLTGGVGWQTVEVAFGRPGGGYDFTKEDIA</sequence>
<evidence type="ECO:0000313" key="2">
    <source>
        <dbReference type="Proteomes" id="UP000334990"/>
    </source>
</evidence>
<dbReference type="EMBL" id="BLAD01000036">
    <property type="protein sequence ID" value="GER98330.1"/>
    <property type="molecule type" value="Genomic_DNA"/>
</dbReference>
<protein>
    <recommendedName>
        <fullName evidence="3">VCBS repeat-containing protein</fullName>
    </recommendedName>
</protein>
<keyword evidence="2" id="KW-1185">Reference proteome</keyword>
<name>A0A5M3VUC6_9ACTN</name>
<reference evidence="1 2" key="1">
    <citation type="submission" date="2019-10" db="EMBL/GenBank/DDBJ databases">
        <title>Whole genome shotgun sequence of Acrocarpospora corrugata NBRC 13972.</title>
        <authorList>
            <person name="Ichikawa N."/>
            <person name="Kimura A."/>
            <person name="Kitahashi Y."/>
            <person name="Komaki H."/>
            <person name="Oguchi A."/>
        </authorList>
    </citation>
    <scope>NUCLEOTIDE SEQUENCE [LARGE SCALE GENOMIC DNA]</scope>
    <source>
        <strain evidence="1 2">NBRC 13972</strain>
    </source>
</reference>
<proteinExistence type="predicted"/>
<accession>A0A5M3VUC6</accession>
<gene>
    <name evidence="1" type="ORF">Acor_03920</name>
</gene>
<dbReference type="InterPro" id="IPR028994">
    <property type="entry name" value="Integrin_alpha_N"/>
</dbReference>